<feature type="region of interest" description="Disordered" evidence="1">
    <location>
        <begin position="158"/>
        <end position="180"/>
    </location>
</feature>
<sequence length="389" mass="41528">MQHLIAGAAGIAAEAQKNAAEAARVAALARKAAEEAADWAAKAQESAEQAAQYAEDAAASATEAEASAARAAESARVAREAEADAHRAARAATASAARAEDSVAWARGSADAAWIAAAQARASELAAGKSRDAAEAAALDAAEIAAKKLEDELKAWREQKKKEAAASGDPDGSGPIPPLDDSKPSCALFPVTWNTCSTLPHYYGKIDYPAGYRLDDKKFLEEVAKLSPYDIGDMWMSGIGQFFPHLVFGPGSKMVRMIAASPHNKNLERDIAYKVRGDMYSSYGPSSKWHPAHRSAESVKDILGLLSGGRVGSGEFETVVGSWTESYQILKVNEEARTVTINFKATNNTDWRSFCHDYACPGTNTSRGVGAGIRQDFYWTKVISWDHLS</sequence>
<dbReference type="EMBL" id="CP107567">
    <property type="protein sequence ID" value="UYQ63344.1"/>
    <property type="molecule type" value="Genomic_DNA"/>
</dbReference>
<evidence type="ECO:0000256" key="1">
    <source>
        <dbReference type="SAM" id="MobiDB-lite"/>
    </source>
</evidence>
<name>A0ABY6I8L6_STRPE</name>
<dbReference type="RefSeq" id="WP_264245541.1">
    <property type="nucleotide sequence ID" value="NZ_CP107567.1"/>
</dbReference>
<evidence type="ECO:0000313" key="2">
    <source>
        <dbReference type="EMBL" id="UYQ63344.1"/>
    </source>
</evidence>
<keyword evidence="3" id="KW-1185">Reference proteome</keyword>
<organism evidence="2 3">
    <name type="scientific">Streptomyces peucetius</name>
    <dbReference type="NCBI Taxonomy" id="1950"/>
    <lineage>
        <taxon>Bacteria</taxon>
        <taxon>Bacillati</taxon>
        <taxon>Actinomycetota</taxon>
        <taxon>Actinomycetes</taxon>
        <taxon>Kitasatosporales</taxon>
        <taxon>Streptomycetaceae</taxon>
        <taxon>Streptomyces</taxon>
    </lineage>
</organism>
<proteinExistence type="predicted"/>
<dbReference type="Proteomes" id="UP001163878">
    <property type="component" value="Chromosome"/>
</dbReference>
<gene>
    <name evidence="2" type="ORF">OGH68_18990</name>
</gene>
<reference evidence="2" key="1">
    <citation type="submission" date="2022-10" db="EMBL/GenBank/DDBJ databases">
        <title>Cytochrome P450 Catalyzes Benzene Ring Formation in the Biosynthesis of Trialkyl-Substituted Aromatic Polyketides.</title>
        <authorList>
            <person name="Zhao E."/>
            <person name="Ge H."/>
        </authorList>
    </citation>
    <scope>NUCLEOTIDE SEQUENCE</scope>
    <source>
        <strain evidence="2">NA0869</strain>
    </source>
</reference>
<evidence type="ECO:0000313" key="3">
    <source>
        <dbReference type="Proteomes" id="UP001163878"/>
    </source>
</evidence>
<protein>
    <submittedName>
        <fullName evidence="2">Uncharacterized protein</fullName>
    </submittedName>
</protein>
<accession>A0ABY6I8L6</accession>